<feature type="region of interest" description="Disordered" evidence="1">
    <location>
        <begin position="41"/>
        <end position="122"/>
    </location>
</feature>
<evidence type="ECO:0000256" key="2">
    <source>
        <dbReference type="SAM" id="Phobius"/>
    </source>
</evidence>
<accession>A0A8D8AR38</accession>
<keyword evidence="2" id="KW-0812">Transmembrane</keyword>
<keyword evidence="2" id="KW-0472">Membrane</keyword>
<feature type="transmembrane region" description="Helical" evidence="2">
    <location>
        <begin position="12"/>
        <end position="31"/>
    </location>
</feature>
<evidence type="ECO:0000313" key="3">
    <source>
        <dbReference type="EMBL" id="CAG6458586.1"/>
    </source>
</evidence>
<dbReference type="AlphaFoldDB" id="A0A8D8AR38"/>
<organism evidence="3">
    <name type="scientific">Culex pipiens</name>
    <name type="common">House mosquito</name>
    <dbReference type="NCBI Taxonomy" id="7175"/>
    <lineage>
        <taxon>Eukaryota</taxon>
        <taxon>Metazoa</taxon>
        <taxon>Ecdysozoa</taxon>
        <taxon>Arthropoda</taxon>
        <taxon>Hexapoda</taxon>
        <taxon>Insecta</taxon>
        <taxon>Pterygota</taxon>
        <taxon>Neoptera</taxon>
        <taxon>Endopterygota</taxon>
        <taxon>Diptera</taxon>
        <taxon>Nematocera</taxon>
        <taxon>Culicoidea</taxon>
        <taxon>Culicidae</taxon>
        <taxon>Culicinae</taxon>
        <taxon>Culicini</taxon>
        <taxon>Culex</taxon>
        <taxon>Culex</taxon>
    </lineage>
</organism>
<keyword evidence="2" id="KW-1133">Transmembrane helix</keyword>
<dbReference type="EMBL" id="HBUE01035606">
    <property type="protein sequence ID" value="CAG6458586.1"/>
    <property type="molecule type" value="Transcribed_RNA"/>
</dbReference>
<protein>
    <submittedName>
        <fullName evidence="3">(northern house mosquito) hypothetical protein</fullName>
    </submittedName>
</protein>
<reference evidence="3" key="1">
    <citation type="submission" date="2021-05" db="EMBL/GenBank/DDBJ databases">
        <authorList>
            <person name="Alioto T."/>
            <person name="Alioto T."/>
            <person name="Gomez Garrido J."/>
        </authorList>
    </citation>
    <scope>NUCLEOTIDE SEQUENCE</scope>
</reference>
<evidence type="ECO:0000256" key="1">
    <source>
        <dbReference type="SAM" id="MobiDB-lite"/>
    </source>
</evidence>
<feature type="compositionally biased region" description="Basic and acidic residues" evidence="1">
    <location>
        <begin position="106"/>
        <end position="122"/>
    </location>
</feature>
<sequence>MAFYSLESGQSLSYLFIVDVVFKIFPIISHFSEFLRKDVRKPSNAKDAAVRLQRGQRSAGRRSDPSGCGHIVPGNGSGRPRSHPRPGHPGRPDQGVPPDAVPGAGSDHRADFAAHDRVRGRS</sequence>
<proteinExistence type="predicted"/>
<name>A0A8D8AR38_CULPI</name>